<dbReference type="AlphaFoldDB" id="V2Q8K1"/>
<accession>V2Q8K1</accession>
<dbReference type="RefSeq" id="WP_023276584.1">
    <property type="nucleotide sequence ID" value="NZ_CP097562.1"/>
</dbReference>
<organism evidence="1 2">
    <name type="scientific">Mucispirillum schaedleri ASF457</name>
    <dbReference type="NCBI Taxonomy" id="1379858"/>
    <lineage>
        <taxon>Bacteria</taxon>
        <taxon>Pseudomonadati</taxon>
        <taxon>Deferribacterota</taxon>
        <taxon>Deferribacteres</taxon>
        <taxon>Deferribacterales</taxon>
        <taxon>Mucispirillaceae</taxon>
        <taxon>Mucispirillum</taxon>
    </lineage>
</organism>
<evidence type="ECO:0000313" key="1">
    <source>
        <dbReference type="EMBL" id="USF24946.1"/>
    </source>
</evidence>
<dbReference type="EMBL" id="CP097562">
    <property type="protein sequence ID" value="USF24946.1"/>
    <property type="molecule type" value="Genomic_DNA"/>
</dbReference>
<name>V2Q8K1_9BACT</name>
<evidence type="ECO:0000313" key="2">
    <source>
        <dbReference type="Proteomes" id="UP000017429"/>
    </source>
</evidence>
<dbReference type="OrthoDB" id="5319107at2"/>
<sequence length="348" mass="39693">MENSSVLDNSNNGSSFKEKKPKRKLNKKVLIICSLITFLIILAAVYFIISNRYTKMVENYINEELSYIAQDYGNRFNYKPFKCSGFKEVKCSTDFIELYEEPYKFSVKNISFTAAPSVTDVRTVSSGNIEIRSAYTKDDLESNNAFIKLNLNFNCSDNMTLLSERSLLAHNVVCDSSINDIHSKQVSIVYMKNDIYAQNSSIFGVFKDIKGNNEDFMNFMLNNATVVESSLNVIESPDLFESIMQIAQILFKPYLAENITKEMAVSLYDRLRSDYNQVKGLYGNDEDGYAAVVDNLINAVDGIVYHNNNSVSVSIDLKDKDKIDDMLDYEYRNIITPDYYDINITSSK</sequence>
<protein>
    <submittedName>
        <fullName evidence="1">Uncharacterized protein</fullName>
    </submittedName>
</protein>
<reference evidence="1" key="1">
    <citation type="journal article" date="2014" name="Genome Announc.">
        <title>Draft genome sequences of the altered schaedler flora, a defined bacterial community from gnotobiotic mice.</title>
        <authorList>
            <person name="Wannemuehler M.J."/>
            <person name="Overstreet A.M."/>
            <person name="Ward D.V."/>
            <person name="Phillips G.J."/>
        </authorList>
    </citation>
    <scope>NUCLEOTIDE SEQUENCE</scope>
    <source>
        <strain evidence="1">ASF457</strain>
    </source>
</reference>
<dbReference type="KEGG" id="msch:N508_002041"/>
<reference evidence="1" key="3">
    <citation type="submission" date="2022-06" db="EMBL/GenBank/DDBJ databases">
        <title>Resources to Facilitate Use of the Altered Schaedler Flora (ASF) Mouse Model to Study Microbiome Function.</title>
        <authorList>
            <person name="Proctor A."/>
            <person name="Parvinroo S."/>
            <person name="Richie T."/>
            <person name="Jia X."/>
            <person name="Lee S.T.M."/>
            <person name="Karp P.D."/>
            <person name="Paley S."/>
            <person name="Kostic A.D."/>
            <person name="Pierre J.F."/>
            <person name="Wannemuehler M.J."/>
            <person name="Phillips G.J."/>
        </authorList>
    </citation>
    <scope>NUCLEOTIDE SEQUENCE</scope>
    <source>
        <strain evidence="1">ASF457</strain>
    </source>
</reference>
<proteinExistence type="predicted"/>
<reference evidence="1" key="2">
    <citation type="submission" date="2022-05" db="EMBL/GenBank/DDBJ databases">
        <authorList>
            <person name="Proctor A.L."/>
            <person name="Phillips G.J."/>
            <person name="Wannemuehler M.J."/>
        </authorList>
    </citation>
    <scope>NUCLEOTIDE SEQUENCE</scope>
    <source>
        <strain evidence="1">ASF457</strain>
    </source>
</reference>
<keyword evidence="2" id="KW-1185">Reference proteome</keyword>
<gene>
    <name evidence="1" type="ORF">N508_002041</name>
</gene>
<dbReference type="Proteomes" id="UP000017429">
    <property type="component" value="Chromosome"/>
</dbReference>